<keyword evidence="3" id="KW-0804">Transcription</keyword>
<dbReference type="InterPro" id="IPR036390">
    <property type="entry name" value="WH_DNA-bd_sf"/>
</dbReference>
<dbReference type="CDD" id="cd07377">
    <property type="entry name" value="WHTH_GntR"/>
    <property type="match status" value="1"/>
</dbReference>
<evidence type="ECO:0000256" key="1">
    <source>
        <dbReference type="ARBA" id="ARBA00023015"/>
    </source>
</evidence>
<keyword evidence="1" id="KW-0805">Transcription regulation</keyword>
<dbReference type="InterPro" id="IPR008920">
    <property type="entry name" value="TF_FadR/GntR_C"/>
</dbReference>
<evidence type="ECO:0000256" key="3">
    <source>
        <dbReference type="ARBA" id="ARBA00023163"/>
    </source>
</evidence>
<evidence type="ECO:0000256" key="2">
    <source>
        <dbReference type="ARBA" id="ARBA00023125"/>
    </source>
</evidence>
<dbReference type="SMART" id="SM00895">
    <property type="entry name" value="FCD"/>
    <property type="match status" value="1"/>
</dbReference>
<dbReference type="GO" id="GO:0003677">
    <property type="term" value="F:DNA binding"/>
    <property type="evidence" value="ECO:0007669"/>
    <property type="project" value="UniProtKB-KW"/>
</dbReference>
<dbReference type="InterPro" id="IPR011711">
    <property type="entry name" value="GntR_C"/>
</dbReference>
<reference evidence="6" key="1">
    <citation type="journal article" date="2016" name="Front. Microbiol.">
        <title>Complete Genome Sequence of Clostridium estertheticum DSM 8809, a Microbe Identified in Spoiled Vacuum Packed Beef.</title>
        <authorList>
            <person name="Yu Z."/>
            <person name="Gunn L."/>
            <person name="Brennan E."/>
            <person name="Reid R."/>
            <person name="Wall P.G."/>
            <person name="Gaora O.P."/>
            <person name="Hurley D."/>
            <person name="Bolton D."/>
            <person name="Fanning S."/>
        </authorList>
    </citation>
    <scope>NUCLEOTIDE SEQUENCE [LARGE SCALE GENOMIC DNA]</scope>
    <source>
        <strain evidence="6">DSM 8809</strain>
    </source>
</reference>
<keyword evidence="2" id="KW-0238">DNA-binding</keyword>
<dbReference type="InterPro" id="IPR036388">
    <property type="entry name" value="WH-like_DNA-bd_sf"/>
</dbReference>
<dbReference type="SMART" id="SM00345">
    <property type="entry name" value="HTH_GNTR"/>
    <property type="match status" value="1"/>
</dbReference>
<dbReference type="Gene3D" id="1.20.120.530">
    <property type="entry name" value="GntR ligand-binding domain-like"/>
    <property type="match status" value="1"/>
</dbReference>
<evidence type="ECO:0000313" key="6">
    <source>
        <dbReference type="Proteomes" id="UP000182569"/>
    </source>
</evidence>
<dbReference type="AlphaFoldDB" id="A0A1J0GDH8"/>
<dbReference type="Pfam" id="PF00392">
    <property type="entry name" value="GntR"/>
    <property type="match status" value="1"/>
</dbReference>
<dbReference type="GO" id="GO:0003700">
    <property type="term" value="F:DNA-binding transcription factor activity"/>
    <property type="evidence" value="ECO:0007669"/>
    <property type="project" value="InterPro"/>
</dbReference>
<proteinExistence type="predicted"/>
<protein>
    <submittedName>
        <fullName evidence="5">GntR family transcriptional regulator</fullName>
    </submittedName>
</protein>
<dbReference type="Pfam" id="PF07729">
    <property type="entry name" value="FCD"/>
    <property type="match status" value="1"/>
</dbReference>
<dbReference type="PANTHER" id="PTHR43537:SF5">
    <property type="entry name" value="UXU OPERON TRANSCRIPTIONAL REGULATOR"/>
    <property type="match status" value="1"/>
</dbReference>
<dbReference type="Gene3D" id="1.10.10.10">
    <property type="entry name" value="Winged helix-like DNA-binding domain superfamily/Winged helix DNA-binding domain"/>
    <property type="match status" value="1"/>
</dbReference>
<sequence length="228" mass="26597">MKIELLEKKSYETIKNYTYRVLRSNIIDLNLKPGESISENEIANNLNVSRTPVREAFSLLVSEQLLEIYPQKGTQVSYIDLKRVEDARFMRLKLEQAVIELACKDFQESYLFDLESNINQQQFCVLKKNYTAAFNLDNSFHELIFKGCKKERIFNAIHFMNGDFDRIRALNLISSMNMDLVVAQHKGIIDAIKAKDSELGIRIVGEHLSKVNDDKMILLREYPEYFKE</sequence>
<gene>
    <name evidence="5" type="ORF">A7L45_02720</name>
</gene>
<keyword evidence="6" id="KW-1185">Reference proteome</keyword>
<evidence type="ECO:0000259" key="4">
    <source>
        <dbReference type="PROSITE" id="PS50949"/>
    </source>
</evidence>
<dbReference type="STRING" id="1552.A7L45_02720"/>
<dbReference type="PROSITE" id="PS50949">
    <property type="entry name" value="HTH_GNTR"/>
    <property type="match status" value="1"/>
</dbReference>
<dbReference type="KEGG" id="ceu:A7L45_02720"/>
<dbReference type="InterPro" id="IPR000524">
    <property type="entry name" value="Tscrpt_reg_HTH_GntR"/>
</dbReference>
<feature type="domain" description="HTH gntR-type" evidence="4">
    <location>
        <begin position="12"/>
        <end position="79"/>
    </location>
</feature>
<dbReference type="EMBL" id="CP015756">
    <property type="protein sequence ID" value="APC39056.1"/>
    <property type="molecule type" value="Genomic_DNA"/>
</dbReference>
<accession>A0A1J0GDH8</accession>
<dbReference type="PANTHER" id="PTHR43537">
    <property type="entry name" value="TRANSCRIPTIONAL REGULATOR, GNTR FAMILY"/>
    <property type="match status" value="1"/>
</dbReference>
<evidence type="ECO:0000313" key="5">
    <source>
        <dbReference type="EMBL" id="APC39056.1"/>
    </source>
</evidence>
<name>A0A1J0GDH8_9CLOT</name>
<dbReference type="RefSeq" id="WP_071611353.1">
    <property type="nucleotide sequence ID" value="NZ_CP015756.1"/>
</dbReference>
<dbReference type="Proteomes" id="UP000182569">
    <property type="component" value="Chromosome"/>
</dbReference>
<dbReference type="OrthoDB" id="389878at2"/>
<dbReference type="SUPFAM" id="SSF46785">
    <property type="entry name" value="Winged helix' DNA-binding domain"/>
    <property type="match status" value="1"/>
</dbReference>
<organism evidence="5 6">
    <name type="scientific">Clostridium estertheticum subsp. estertheticum</name>
    <dbReference type="NCBI Taxonomy" id="1552"/>
    <lineage>
        <taxon>Bacteria</taxon>
        <taxon>Bacillati</taxon>
        <taxon>Bacillota</taxon>
        <taxon>Clostridia</taxon>
        <taxon>Eubacteriales</taxon>
        <taxon>Clostridiaceae</taxon>
        <taxon>Clostridium</taxon>
    </lineage>
</organism>
<dbReference type="SUPFAM" id="SSF48008">
    <property type="entry name" value="GntR ligand-binding domain-like"/>
    <property type="match status" value="1"/>
</dbReference>